<dbReference type="EMBL" id="PVWO01000322">
    <property type="protein sequence ID" value="PSB52586.1"/>
    <property type="molecule type" value="Genomic_DNA"/>
</dbReference>
<organism evidence="1 2">
    <name type="scientific">Chamaesiphon polymorphus CCALA 037</name>
    <dbReference type="NCBI Taxonomy" id="2107692"/>
    <lineage>
        <taxon>Bacteria</taxon>
        <taxon>Bacillati</taxon>
        <taxon>Cyanobacteriota</taxon>
        <taxon>Cyanophyceae</taxon>
        <taxon>Gomontiellales</taxon>
        <taxon>Chamaesiphonaceae</taxon>
        <taxon>Chamaesiphon</taxon>
    </lineage>
</organism>
<accession>A0A2T1G5Y9</accession>
<dbReference type="OrthoDB" id="511398at2"/>
<dbReference type="SUPFAM" id="SSF51182">
    <property type="entry name" value="RmlC-like cupins"/>
    <property type="match status" value="1"/>
</dbReference>
<dbReference type="Proteomes" id="UP000238937">
    <property type="component" value="Unassembled WGS sequence"/>
</dbReference>
<evidence type="ECO:0000313" key="1">
    <source>
        <dbReference type="EMBL" id="PSB52586.1"/>
    </source>
</evidence>
<keyword evidence="2" id="KW-1185">Reference proteome</keyword>
<dbReference type="InterPro" id="IPR014710">
    <property type="entry name" value="RmlC-like_jellyroll"/>
</dbReference>
<evidence type="ECO:0000313" key="2">
    <source>
        <dbReference type="Proteomes" id="UP000238937"/>
    </source>
</evidence>
<gene>
    <name evidence="1" type="ORF">C7B77_20345</name>
</gene>
<name>A0A2T1G5Y9_9CYAN</name>
<comment type="caution">
    <text evidence="1">The sequence shown here is derived from an EMBL/GenBank/DDBJ whole genome shotgun (WGS) entry which is preliminary data.</text>
</comment>
<dbReference type="Gene3D" id="2.60.120.10">
    <property type="entry name" value="Jelly Rolls"/>
    <property type="match status" value="1"/>
</dbReference>
<sequence>MSLSKGVEIQTLTSAKAGLIQFYTPQASHETMLVQIPPNAIDDMFVHKYQTDQLMVVRGKFILVILHDGKYQYIHLNDREPKVVTIPPLVPHSAINLNDEPCMLINAVIRHGQAHPADYRPLKAPFPYDFDRVDRLSSGKQCPIAA</sequence>
<reference evidence="1 2" key="1">
    <citation type="submission" date="2018-03" db="EMBL/GenBank/DDBJ databases">
        <title>The ancient ancestry and fast evolution of plastids.</title>
        <authorList>
            <person name="Moore K.R."/>
            <person name="Magnabosco C."/>
            <person name="Momper L."/>
            <person name="Gold D.A."/>
            <person name="Bosak T."/>
            <person name="Fournier G.P."/>
        </authorList>
    </citation>
    <scope>NUCLEOTIDE SEQUENCE [LARGE SCALE GENOMIC DNA]</scope>
    <source>
        <strain evidence="1 2">CCALA 037</strain>
    </source>
</reference>
<dbReference type="AlphaFoldDB" id="A0A2T1G5Y9"/>
<proteinExistence type="predicted"/>
<dbReference type="RefSeq" id="WP_106309057.1">
    <property type="nucleotide sequence ID" value="NZ_PVWO01000322.1"/>
</dbReference>
<dbReference type="InterPro" id="IPR011051">
    <property type="entry name" value="RmlC_Cupin_sf"/>
</dbReference>
<protein>
    <submittedName>
        <fullName evidence="1">dTDP-4-dehydrorhamnose 3,5-epimerase</fullName>
    </submittedName>
</protein>